<proteinExistence type="inferred from homology"/>
<dbReference type="InterPro" id="IPR039361">
    <property type="entry name" value="Cyclin"/>
</dbReference>
<feature type="domain" description="Cyclin-like" evidence="9">
    <location>
        <begin position="496"/>
        <end position="579"/>
    </location>
</feature>
<keyword evidence="5" id="KW-0131">Cell cycle</keyword>
<dbReference type="SMART" id="SM01332">
    <property type="entry name" value="Cyclin_C"/>
    <property type="match status" value="1"/>
</dbReference>
<protein>
    <recommendedName>
        <fullName evidence="6">B-like cyclin</fullName>
    </recommendedName>
</protein>
<dbReference type="Pfam" id="PF02984">
    <property type="entry name" value="Cyclin_C"/>
    <property type="match status" value="1"/>
</dbReference>
<dbReference type="SUPFAM" id="SSF47954">
    <property type="entry name" value="Cyclin-like"/>
    <property type="match status" value="2"/>
</dbReference>
<evidence type="ECO:0000256" key="7">
    <source>
        <dbReference type="RuleBase" id="RU000383"/>
    </source>
</evidence>
<feature type="compositionally biased region" description="Polar residues" evidence="8">
    <location>
        <begin position="208"/>
        <end position="217"/>
    </location>
</feature>
<dbReference type="FunFam" id="1.10.472.10:FF:000091">
    <property type="entry name" value="putative cyclin-B3-1 isoform X3"/>
    <property type="match status" value="1"/>
</dbReference>
<dbReference type="OrthoDB" id="5590282at2759"/>
<evidence type="ECO:0000256" key="1">
    <source>
        <dbReference type="ARBA" id="ARBA00006955"/>
    </source>
</evidence>
<feature type="region of interest" description="Disordered" evidence="8">
    <location>
        <begin position="187"/>
        <end position="276"/>
    </location>
</feature>
<dbReference type="CDD" id="cd20507">
    <property type="entry name" value="CYCLIN_CCNB1-like_rpt1"/>
    <property type="match status" value="1"/>
</dbReference>
<evidence type="ECO:0000313" key="11">
    <source>
        <dbReference type="EMBL" id="ESW05435.1"/>
    </source>
</evidence>
<feature type="compositionally biased region" description="Polar residues" evidence="8">
    <location>
        <begin position="254"/>
        <end position="270"/>
    </location>
</feature>
<dbReference type="InterPro" id="IPR004367">
    <property type="entry name" value="Cyclin_C-dom"/>
</dbReference>
<dbReference type="SMART" id="SM00385">
    <property type="entry name" value="CYCLIN"/>
    <property type="match status" value="2"/>
</dbReference>
<dbReference type="Gene3D" id="1.10.472.10">
    <property type="entry name" value="Cyclin-like"/>
    <property type="match status" value="2"/>
</dbReference>
<feature type="region of interest" description="Disordered" evidence="8">
    <location>
        <begin position="114"/>
        <end position="134"/>
    </location>
</feature>
<dbReference type="Proteomes" id="UP000000226">
    <property type="component" value="Chromosome 11"/>
</dbReference>
<keyword evidence="4 7" id="KW-0195">Cyclin</keyword>
<evidence type="ECO:0000259" key="10">
    <source>
        <dbReference type="SMART" id="SM01332"/>
    </source>
</evidence>
<accession>V7AJJ5</accession>
<comment type="similarity">
    <text evidence="1">Belongs to the cyclin family. Cyclin AB subfamily.</text>
</comment>
<reference evidence="12" key="1">
    <citation type="journal article" date="2014" name="Nat. Genet.">
        <title>A reference genome for common bean and genome-wide analysis of dual domestications.</title>
        <authorList>
            <person name="Schmutz J."/>
            <person name="McClean P.E."/>
            <person name="Mamidi S."/>
            <person name="Wu G.A."/>
            <person name="Cannon S.B."/>
            <person name="Grimwood J."/>
            <person name="Jenkins J."/>
            <person name="Shu S."/>
            <person name="Song Q."/>
            <person name="Chavarro C."/>
            <person name="Torres-Torres M."/>
            <person name="Geffroy V."/>
            <person name="Moghaddam S.M."/>
            <person name="Gao D."/>
            <person name="Abernathy B."/>
            <person name="Barry K."/>
            <person name="Blair M."/>
            <person name="Brick M.A."/>
            <person name="Chovatia M."/>
            <person name="Gepts P."/>
            <person name="Goodstein D.M."/>
            <person name="Gonzales M."/>
            <person name="Hellsten U."/>
            <person name="Hyten D.L."/>
            <person name="Jia G."/>
            <person name="Kelly J.D."/>
            <person name="Kudrna D."/>
            <person name="Lee R."/>
            <person name="Richard M.M."/>
            <person name="Miklas P.N."/>
            <person name="Osorno J.M."/>
            <person name="Rodrigues J."/>
            <person name="Thareau V."/>
            <person name="Urrea C.A."/>
            <person name="Wang M."/>
            <person name="Yu Y."/>
            <person name="Zhang M."/>
            <person name="Wing R.A."/>
            <person name="Cregan P.B."/>
            <person name="Rokhsar D.S."/>
            <person name="Jackson S.A."/>
        </authorList>
    </citation>
    <scope>NUCLEOTIDE SEQUENCE [LARGE SCALE GENOMIC DNA]</scope>
    <source>
        <strain evidence="12">cv. G19833</strain>
    </source>
</reference>
<dbReference type="GO" id="GO:0051301">
    <property type="term" value="P:cell division"/>
    <property type="evidence" value="ECO:0007669"/>
    <property type="project" value="UniProtKB-KW"/>
</dbReference>
<comment type="subunit">
    <text evidence="2">Interacts with the CDC2 protein kinase to form a serine/threonine kinase holoenzyme complex also known as maturation promoting factor (MPF). The cyclin subunit imparts substrate specificity to the complex.</text>
</comment>
<gene>
    <name evidence="11" type="ORF">PHAVU_011G179000g</name>
</gene>
<evidence type="ECO:0000256" key="8">
    <source>
        <dbReference type="SAM" id="MobiDB-lite"/>
    </source>
</evidence>
<evidence type="ECO:0000313" key="12">
    <source>
        <dbReference type="Proteomes" id="UP000000226"/>
    </source>
</evidence>
<evidence type="ECO:0000259" key="9">
    <source>
        <dbReference type="SMART" id="SM00385"/>
    </source>
</evidence>
<feature type="region of interest" description="Disordered" evidence="8">
    <location>
        <begin position="343"/>
        <end position="400"/>
    </location>
</feature>
<organism evidence="11 12">
    <name type="scientific">Phaseolus vulgaris</name>
    <name type="common">Kidney bean</name>
    <name type="synonym">French bean</name>
    <dbReference type="NCBI Taxonomy" id="3885"/>
    <lineage>
        <taxon>Eukaryota</taxon>
        <taxon>Viridiplantae</taxon>
        <taxon>Streptophyta</taxon>
        <taxon>Embryophyta</taxon>
        <taxon>Tracheophyta</taxon>
        <taxon>Spermatophyta</taxon>
        <taxon>Magnoliopsida</taxon>
        <taxon>eudicotyledons</taxon>
        <taxon>Gunneridae</taxon>
        <taxon>Pentapetalae</taxon>
        <taxon>rosids</taxon>
        <taxon>fabids</taxon>
        <taxon>Fabales</taxon>
        <taxon>Fabaceae</taxon>
        <taxon>Papilionoideae</taxon>
        <taxon>50 kb inversion clade</taxon>
        <taxon>NPAAA clade</taxon>
        <taxon>indigoferoid/millettioid clade</taxon>
        <taxon>Phaseoleae</taxon>
        <taxon>Phaseolus</taxon>
    </lineage>
</organism>
<evidence type="ECO:0000256" key="3">
    <source>
        <dbReference type="ARBA" id="ARBA00022618"/>
    </source>
</evidence>
<dbReference type="InterPro" id="IPR036915">
    <property type="entry name" value="Cyclin-like_sf"/>
</dbReference>
<feature type="compositionally biased region" description="Polar residues" evidence="8">
    <location>
        <begin position="343"/>
        <end position="387"/>
    </location>
</feature>
<dbReference type="InterPro" id="IPR006671">
    <property type="entry name" value="Cyclin_N"/>
</dbReference>
<dbReference type="AlphaFoldDB" id="V7AJJ5"/>
<evidence type="ECO:0000256" key="4">
    <source>
        <dbReference type="ARBA" id="ARBA00023127"/>
    </source>
</evidence>
<keyword evidence="12" id="KW-1185">Reference proteome</keyword>
<dbReference type="Pfam" id="PF00134">
    <property type="entry name" value="Cyclin_N"/>
    <property type="match status" value="1"/>
</dbReference>
<dbReference type="InterPro" id="IPR013763">
    <property type="entry name" value="Cyclin-like_dom"/>
</dbReference>
<dbReference type="FunFam" id="1.10.472.10:FF:000057">
    <property type="entry name" value="Cyclin N-terminal domain containing 2"/>
    <property type="match status" value="1"/>
</dbReference>
<feature type="region of interest" description="Disordered" evidence="8">
    <location>
        <begin position="81"/>
        <end position="102"/>
    </location>
</feature>
<dbReference type="EMBL" id="CM002298">
    <property type="protein sequence ID" value="ESW05435.1"/>
    <property type="molecule type" value="Genomic_DNA"/>
</dbReference>
<dbReference type="PANTHER" id="PTHR10177">
    <property type="entry name" value="CYCLINS"/>
    <property type="match status" value="1"/>
</dbReference>
<name>V7AJJ5_PHAVU</name>
<dbReference type="eggNOG" id="KOG0653">
    <property type="taxonomic scope" value="Eukaryota"/>
</dbReference>
<evidence type="ECO:0000256" key="5">
    <source>
        <dbReference type="ARBA" id="ARBA00023306"/>
    </source>
</evidence>
<sequence>MFSLLKGRDFLIQISLASTAFSAFLRHRSSATLQTNTSMVSLTGKTRLGSTRASVVGAAQSRPSVGGKNFKVFSEIDRTKAGDGNTTSARGTGANPRRSTGVASKGVILNSTSNLKGGLKKSMDKSSGKYGTSSNTAVRKALADVSNVQEKFTAAVGHTNSKMKVSAGSSTKIVGVSLRKSIVGRVQRNTSKTDVQLDSLNKDDQKNNTKGGQSVFSTKDRFTWKTTATSSRKSLPVPRRVIREDTNKTKENVRSSQTAKGQSGLPSKTTTNRRDSSQLINARSHLWKNRVSDGFVLTVQPNVLHASSRKSAKPIVKTILKASIAQRTSKSQSISAQRKLESTIATSSQNKPISAQNKLESTSATLSQEKETVSLSLPGNGSTVSDDANQRHLHLPSGESNLRTDFSELIPRKKSSRRKSYTTSLIEGSKFLKESEVREQDNLPNIDNKGNQLEVSEYIDDIYQYYWVTEARNPALANYMSIQTDITPSLRGILINWLIEVHFKFDLMPETLYLTVTLLDQYLSLVTIKKTDMQLVGLTALLLASKYEDFWHPRVKDLISISAGYTRDQMLGMEKLILRKLKFRLNAPTHYVFLVRFLKAGQSNKKIEHMAFFLVDLCLVEYDALAFKPSLLSASALYAARCTLQITPPWTPLLHKHARYEVSQLRDCAEMILKFHKAAGVGKLTVAYEKYSRPELGKVAAVKPLDVLPM</sequence>
<dbReference type="STRING" id="3885.V7AJJ5"/>
<keyword evidence="3" id="KW-0132">Cell division</keyword>
<evidence type="ECO:0000256" key="2">
    <source>
        <dbReference type="ARBA" id="ARBA00011177"/>
    </source>
</evidence>
<dbReference type="OMA" id="KYSRPEL"/>
<dbReference type="Gramene" id="ESW05435">
    <property type="protein sequence ID" value="ESW05435"/>
    <property type="gene ID" value="PHAVU_011G179000g"/>
</dbReference>
<evidence type="ECO:0000256" key="6">
    <source>
        <dbReference type="ARBA" id="ARBA00032263"/>
    </source>
</evidence>
<feature type="domain" description="Cyclin-like" evidence="9">
    <location>
        <begin position="592"/>
        <end position="674"/>
    </location>
</feature>
<feature type="compositionally biased region" description="Polar residues" evidence="8">
    <location>
        <begin position="187"/>
        <end position="199"/>
    </location>
</feature>
<feature type="domain" description="Cyclin C-terminal" evidence="10">
    <location>
        <begin position="588"/>
        <end position="705"/>
    </location>
</feature>
<feature type="compositionally biased region" description="Polar residues" evidence="8">
    <location>
        <begin position="224"/>
        <end position="233"/>
    </location>
</feature>
<feature type="compositionally biased region" description="Basic and acidic residues" evidence="8">
    <location>
        <begin position="241"/>
        <end position="253"/>
    </location>
</feature>